<dbReference type="EMBL" id="MT142383">
    <property type="protein sequence ID" value="QJA79481.1"/>
    <property type="molecule type" value="Genomic_DNA"/>
</dbReference>
<reference evidence="2" key="1">
    <citation type="submission" date="2020-03" db="EMBL/GenBank/DDBJ databases">
        <title>The deep terrestrial virosphere.</title>
        <authorList>
            <person name="Holmfeldt K."/>
            <person name="Nilsson E."/>
            <person name="Simone D."/>
            <person name="Lopez-Fernandez M."/>
            <person name="Wu X."/>
            <person name="de Brujin I."/>
            <person name="Lundin D."/>
            <person name="Andersson A."/>
            <person name="Bertilsson S."/>
            <person name="Dopson M."/>
        </authorList>
    </citation>
    <scope>NUCLEOTIDE SEQUENCE</scope>
    <source>
        <strain evidence="2">MM415A00871</strain>
        <strain evidence="1">MM415B01048</strain>
    </source>
</reference>
<gene>
    <name evidence="2" type="ORF">MM415A00871_0007</name>
    <name evidence="1" type="ORF">MM415B01048_0027</name>
</gene>
<organism evidence="2">
    <name type="scientific">viral metagenome</name>
    <dbReference type="NCBI Taxonomy" id="1070528"/>
    <lineage>
        <taxon>unclassified sequences</taxon>
        <taxon>metagenomes</taxon>
        <taxon>organismal metagenomes</taxon>
    </lineage>
</organism>
<evidence type="ECO:0000313" key="1">
    <source>
        <dbReference type="EMBL" id="QJA60819.1"/>
    </source>
</evidence>
<evidence type="ECO:0000313" key="2">
    <source>
        <dbReference type="EMBL" id="QJA79481.1"/>
    </source>
</evidence>
<sequence length="140" mass="16310">MAKLTFKEVLAKVQEVNPDMPFKEVQVMASKIYQEGKEREKKAESKPVIPVAEPVVEPIKIMPDTNPEKHYTFDVSKVTENLRQAGSRMELYKLCQMEFQNSTFAIIEDRVERGKGYYHVDVTGQRVPMNSNDYFVYARW</sequence>
<name>A0A6M3KCW2_9ZZZZ</name>
<protein>
    <submittedName>
        <fullName evidence="2">Uncharacterized protein</fullName>
    </submittedName>
</protein>
<dbReference type="AlphaFoldDB" id="A0A6M3KCW2"/>
<dbReference type="EMBL" id="MT141421">
    <property type="protein sequence ID" value="QJA60819.1"/>
    <property type="molecule type" value="Genomic_DNA"/>
</dbReference>
<accession>A0A6M3KCW2</accession>
<proteinExistence type="predicted"/>